<dbReference type="SMART" id="SM00388">
    <property type="entry name" value="HisKA"/>
    <property type="match status" value="1"/>
</dbReference>
<dbReference type="InterPro" id="IPR003660">
    <property type="entry name" value="HAMP_dom"/>
</dbReference>
<dbReference type="PRINTS" id="PR00344">
    <property type="entry name" value="BCTRLSENSOR"/>
</dbReference>
<keyword evidence="7 15" id="KW-0812">Transmembrane</keyword>
<evidence type="ECO:0000256" key="14">
    <source>
        <dbReference type="SAM" id="Coils"/>
    </source>
</evidence>
<evidence type="ECO:0000256" key="4">
    <source>
        <dbReference type="ARBA" id="ARBA00022475"/>
    </source>
</evidence>
<dbReference type="InterPro" id="IPR003594">
    <property type="entry name" value="HATPase_dom"/>
</dbReference>
<dbReference type="SMART" id="SM00387">
    <property type="entry name" value="HATPase_c"/>
    <property type="match status" value="1"/>
</dbReference>
<keyword evidence="9 18" id="KW-0418">Kinase</keyword>
<evidence type="ECO:0000256" key="6">
    <source>
        <dbReference type="ARBA" id="ARBA00022679"/>
    </source>
</evidence>
<keyword evidence="11 15" id="KW-1133">Transmembrane helix</keyword>
<dbReference type="Gene3D" id="3.30.450.210">
    <property type="entry name" value="Two-component sensor protein CpxA, periplasmic domain"/>
    <property type="match status" value="1"/>
</dbReference>
<evidence type="ECO:0000256" key="10">
    <source>
        <dbReference type="ARBA" id="ARBA00022840"/>
    </source>
</evidence>
<gene>
    <name evidence="18" type="ORF">EV690_3377</name>
</gene>
<evidence type="ECO:0000256" key="5">
    <source>
        <dbReference type="ARBA" id="ARBA00022553"/>
    </source>
</evidence>
<dbReference type="PANTHER" id="PTHR45528">
    <property type="entry name" value="SENSOR HISTIDINE KINASE CPXA"/>
    <property type="match status" value="1"/>
</dbReference>
<evidence type="ECO:0000259" key="17">
    <source>
        <dbReference type="PROSITE" id="PS50885"/>
    </source>
</evidence>
<evidence type="ECO:0000256" key="1">
    <source>
        <dbReference type="ARBA" id="ARBA00000085"/>
    </source>
</evidence>
<name>A0A4R1J9K8_9GAMM</name>
<evidence type="ECO:0000256" key="15">
    <source>
        <dbReference type="SAM" id="Phobius"/>
    </source>
</evidence>
<dbReference type="SMART" id="SM00304">
    <property type="entry name" value="HAMP"/>
    <property type="match status" value="1"/>
</dbReference>
<dbReference type="SUPFAM" id="SSF47384">
    <property type="entry name" value="Homodimeric domain of signal transducing histidine kinase"/>
    <property type="match status" value="1"/>
</dbReference>
<keyword evidence="12" id="KW-0902">Two-component regulatory system</keyword>
<dbReference type="InterPro" id="IPR038515">
    <property type="entry name" value="CpxA_peri_sf"/>
</dbReference>
<dbReference type="InterPro" id="IPR050398">
    <property type="entry name" value="HssS/ArlS-like"/>
</dbReference>
<dbReference type="Proteomes" id="UP000295565">
    <property type="component" value="Unassembled WGS sequence"/>
</dbReference>
<keyword evidence="14" id="KW-0175">Coiled coil</keyword>
<keyword evidence="5" id="KW-0597">Phosphoprotein</keyword>
<dbReference type="Pfam" id="PF00672">
    <property type="entry name" value="HAMP"/>
    <property type="match status" value="1"/>
</dbReference>
<feature type="transmembrane region" description="Helical" evidence="15">
    <location>
        <begin position="15"/>
        <end position="38"/>
    </location>
</feature>
<evidence type="ECO:0000259" key="16">
    <source>
        <dbReference type="PROSITE" id="PS50109"/>
    </source>
</evidence>
<evidence type="ECO:0000256" key="11">
    <source>
        <dbReference type="ARBA" id="ARBA00022989"/>
    </source>
</evidence>
<dbReference type="AlphaFoldDB" id="A0A4R1J9K8"/>
<organism evidence="18 19">
    <name type="scientific">Celerinatantimonas diazotrophica</name>
    <dbReference type="NCBI Taxonomy" id="412034"/>
    <lineage>
        <taxon>Bacteria</taxon>
        <taxon>Pseudomonadati</taxon>
        <taxon>Pseudomonadota</taxon>
        <taxon>Gammaproteobacteria</taxon>
        <taxon>Celerinatantimonadaceae</taxon>
        <taxon>Celerinatantimonas</taxon>
    </lineage>
</organism>
<accession>A0A4R1J9K8</accession>
<comment type="caution">
    <text evidence="18">The sequence shown here is derived from an EMBL/GenBank/DDBJ whole genome shotgun (WGS) entry which is preliminary data.</text>
</comment>
<protein>
    <recommendedName>
        <fullName evidence="3">histidine kinase</fullName>
        <ecNumber evidence="3">2.7.13.3</ecNumber>
    </recommendedName>
</protein>
<keyword evidence="10" id="KW-0067">ATP-binding</keyword>
<feature type="transmembrane region" description="Helical" evidence="15">
    <location>
        <begin position="176"/>
        <end position="196"/>
    </location>
</feature>
<dbReference type="PROSITE" id="PS50109">
    <property type="entry name" value="HIS_KIN"/>
    <property type="match status" value="1"/>
</dbReference>
<keyword evidence="19" id="KW-1185">Reference proteome</keyword>
<feature type="domain" description="Histidine kinase" evidence="16">
    <location>
        <begin position="254"/>
        <end position="463"/>
    </location>
</feature>
<evidence type="ECO:0000313" key="18">
    <source>
        <dbReference type="EMBL" id="TCK46789.1"/>
    </source>
</evidence>
<reference evidence="18 19" key="1">
    <citation type="submission" date="2019-03" db="EMBL/GenBank/DDBJ databases">
        <title>Genomic Encyclopedia of Type Strains, Phase IV (KMG-IV): sequencing the most valuable type-strain genomes for metagenomic binning, comparative biology and taxonomic classification.</title>
        <authorList>
            <person name="Goeker M."/>
        </authorList>
    </citation>
    <scope>NUCLEOTIDE SEQUENCE [LARGE SCALE GENOMIC DNA]</scope>
    <source>
        <strain evidence="18 19">DSM 18577</strain>
    </source>
</reference>
<dbReference type="RefSeq" id="WP_131914115.1">
    <property type="nucleotide sequence ID" value="NZ_OU594967.1"/>
</dbReference>
<comment type="catalytic activity">
    <reaction evidence="1">
        <text>ATP + protein L-histidine = ADP + protein N-phospho-L-histidine.</text>
        <dbReference type="EC" id="2.7.13.3"/>
    </reaction>
</comment>
<dbReference type="PANTHER" id="PTHR45528:SF1">
    <property type="entry name" value="SENSOR HISTIDINE KINASE CPXA"/>
    <property type="match status" value="1"/>
</dbReference>
<dbReference type="OrthoDB" id="9804645at2"/>
<dbReference type="GO" id="GO:0005886">
    <property type="term" value="C:plasma membrane"/>
    <property type="evidence" value="ECO:0007669"/>
    <property type="project" value="UniProtKB-SubCell"/>
</dbReference>
<dbReference type="InterPro" id="IPR036890">
    <property type="entry name" value="HATPase_C_sf"/>
</dbReference>
<dbReference type="CDD" id="cd00082">
    <property type="entry name" value="HisKA"/>
    <property type="match status" value="1"/>
</dbReference>
<dbReference type="InterPro" id="IPR005467">
    <property type="entry name" value="His_kinase_dom"/>
</dbReference>
<dbReference type="Gene3D" id="1.10.287.130">
    <property type="match status" value="1"/>
</dbReference>
<evidence type="ECO:0000256" key="7">
    <source>
        <dbReference type="ARBA" id="ARBA00022692"/>
    </source>
</evidence>
<evidence type="ECO:0000313" key="19">
    <source>
        <dbReference type="Proteomes" id="UP000295565"/>
    </source>
</evidence>
<dbReference type="InterPro" id="IPR036097">
    <property type="entry name" value="HisK_dim/P_sf"/>
</dbReference>
<evidence type="ECO:0000256" key="8">
    <source>
        <dbReference type="ARBA" id="ARBA00022741"/>
    </source>
</evidence>
<dbReference type="SUPFAM" id="SSF55874">
    <property type="entry name" value="ATPase domain of HSP90 chaperone/DNA topoisomerase II/histidine kinase"/>
    <property type="match status" value="1"/>
</dbReference>
<keyword evidence="13 15" id="KW-0472">Membrane</keyword>
<dbReference type="EC" id="2.7.13.3" evidence="3"/>
<dbReference type="GO" id="GO:0005524">
    <property type="term" value="F:ATP binding"/>
    <property type="evidence" value="ECO:0007669"/>
    <property type="project" value="UniProtKB-KW"/>
</dbReference>
<evidence type="ECO:0000256" key="13">
    <source>
        <dbReference type="ARBA" id="ARBA00023136"/>
    </source>
</evidence>
<dbReference type="FunFam" id="3.30.565.10:FF:000011">
    <property type="entry name" value="Sensor histidine kinase CpxA"/>
    <property type="match status" value="1"/>
</dbReference>
<dbReference type="InterPro" id="IPR004358">
    <property type="entry name" value="Sig_transdc_His_kin-like_C"/>
</dbReference>
<dbReference type="Gene3D" id="6.10.340.10">
    <property type="match status" value="1"/>
</dbReference>
<keyword evidence="4" id="KW-1003">Cell membrane</keyword>
<dbReference type="Pfam" id="PF02518">
    <property type="entry name" value="HATPase_c"/>
    <property type="match status" value="1"/>
</dbReference>
<feature type="coiled-coil region" evidence="14">
    <location>
        <begin position="276"/>
        <end position="335"/>
    </location>
</feature>
<dbReference type="CDD" id="cd06225">
    <property type="entry name" value="HAMP"/>
    <property type="match status" value="1"/>
</dbReference>
<evidence type="ECO:0000256" key="9">
    <source>
        <dbReference type="ARBA" id="ARBA00022777"/>
    </source>
</evidence>
<proteinExistence type="predicted"/>
<comment type="subcellular location">
    <subcellularLocation>
        <location evidence="2">Cell membrane</location>
        <topology evidence="2">Multi-pass membrane protein</topology>
    </subcellularLocation>
</comment>
<dbReference type="PROSITE" id="PS50885">
    <property type="entry name" value="HAMP"/>
    <property type="match status" value="1"/>
</dbReference>
<dbReference type="SUPFAM" id="SSF158472">
    <property type="entry name" value="HAMP domain-like"/>
    <property type="match status" value="1"/>
</dbReference>
<dbReference type="GO" id="GO:0000155">
    <property type="term" value="F:phosphorelay sensor kinase activity"/>
    <property type="evidence" value="ECO:0007669"/>
    <property type="project" value="InterPro"/>
</dbReference>
<dbReference type="EMBL" id="SMGD01000017">
    <property type="protein sequence ID" value="TCK46789.1"/>
    <property type="molecule type" value="Genomic_DNA"/>
</dbReference>
<evidence type="ECO:0000256" key="3">
    <source>
        <dbReference type="ARBA" id="ARBA00012438"/>
    </source>
</evidence>
<keyword evidence="6" id="KW-0808">Transferase</keyword>
<evidence type="ECO:0000256" key="12">
    <source>
        <dbReference type="ARBA" id="ARBA00023012"/>
    </source>
</evidence>
<sequence length="464" mass="52468">MVAMVKRLSQYISSLFFKIFLAFWVILILTVGTALLIMQLSINTDHPLPDWARQELQRNAFMLHYGPPSDFPFLPPGFHNLLQPHSSTPSLILVSHTGEIVNATNMGRNRREIIRFILSNDKQKDPKLRILGTQRVVFGPQKVQLNGSSYLLYINRKISPEQMDALSHFQMRPETLIGMLVVFSLIACIMLAWHIAAPLKKLRNAANQIAMGDLSVKLPDIHRRDEVGQLAESLSQMSTTLSNAITNQQRLLSDISHELRSPLTRLNMAVALSNKRYGATKELQRIEREAERLEEMIRALLGLSRMQLDESKLEQQNLNELLEELTNDCQFEASQVGKTFILSNQGPEVIYCFPEALLSAVENLCRNAIKYASQTIELTIHHNARQLMFSVIDDGPGIPEDELKEIFRPFYRASEARDRDSGGVGLGLAIADWAVRQHGGRIEAKNRATQTGLSVTIYLPHRAR</sequence>
<dbReference type="Gene3D" id="3.30.565.10">
    <property type="entry name" value="Histidine kinase-like ATPase, C-terminal domain"/>
    <property type="match status" value="1"/>
</dbReference>
<feature type="domain" description="HAMP" evidence="17">
    <location>
        <begin position="193"/>
        <end position="246"/>
    </location>
</feature>
<evidence type="ECO:0000256" key="2">
    <source>
        <dbReference type="ARBA" id="ARBA00004651"/>
    </source>
</evidence>
<dbReference type="Pfam" id="PF00512">
    <property type="entry name" value="HisKA"/>
    <property type="match status" value="1"/>
</dbReference>
<keyword evidence="8" id="KW-0547">Nucleotide-binding</keyword>
<dbReference type="InterPro" id="IPR003661">
    <property type="entry name" value="HisK_dim/P_dom"/>
</dbReference>